<gene>
    <name evidence="2" type="ORF">CN311_28695</name>
</gene>
<organism evidence="2 3">
    <name type="scientific">Mesorhizobium sanjuanii</name>
    <dbReference type="NCBI Taxonomy" id="2037900"/>
    <lineage>
        <taxon>Bacteria</taxon>
        <taxon>Pseudomonadati</taxon>
        <taxon>Pseudomonadota</taxon>
        <taxon>Alphaproteobacteria</taxon>
        <taxon>Hyphomicrobiales</taxon>
        <taxon>Phyllobacteriaceae</taxon>
        <taxon>Mesorhizobium</taxon>
    </lineage>
</organism>
<dbReference type="Gene3D" id="2.160.20.10">
    <property type="entry name" value="Single-stranded right-handed beta-helix, Pectin lyase-like"/>
    <property type="match status" value="2"/>
</dbReference>
<feature type="region of interest" description="Disordered" evidence="1">
    <location>
        <begin position="1"/>
        <end position="27"/>
    </location>
</feature>
<keyword evidence="3" id="KW-1185">Reference proteome</keyword>
<evidence type="ECO:0008006" key="4">
    <source>
        <dbReference type="Google" id="ProtNLM"/>
    </source>
</evidence>
<name>A0A2A6F7N3_9HYPH</name>
<dbReference type="InterPro" id="IPR011050">
    <property type="entry name" value="Pectin_lyase_fold/virulence"/>
</dbReference>
<dbReference type="SUPFAM" id="SSF51126">
    <property type="entry name" value="Pectin lyase-like"/>
    <property type="match status" value="1"/>
</dbReference>
<evidence type="ECO:0000313" key="2">
    <source>
        <dbReference type="EMBL" id="PDQ17706.1"/>
    </source>
</evidence>
<evidence type="ECO:0000313" key="3">
    <source>
        <dbReference type="Proteomes" id="UP000219182"/>
    </source>
</evidence>
<reference evidence="2 3" key="1">
    <citation type="submission" date="2017-09" db="EMBL/GenBank/DDBJ databases">
        <title>Mesorhizobum sanjuanii sp. nov. isolated from nodules of Lotus tenuis in saline-alkaline lowlands of Flooding Pampa.</title>
        <authorList>
            <person name="Sannazzaro A.I."/>
            <person name="Torres Tejerizo G.A."/>
            <person name="Fontana F."/>
            <person name="Cumpa Velazquez L.M."/>
            <person name="Hansen L."/>
            <person name="Pistorio M."/>
            <person name="Estrella M.J."/>
        </authorList>
    </citation>
    <scope>NUCLEOTIDE SEQUENCE [LARGE SCALE GENOMIC DNA]</scope>
    <source>
        <strain evidence="2 3">BSA136</strain>
    </source>
</reference>
<evidence type="ECO:0000256" key="1">
    <source>
        <dbReference type="SAM" id="MobiDB-lite"/>
    </source>
</evidence>
<dbReference type="Proteomes" id="UP000219182">
    <property type="component" value="Unassembled WGS sequence"/>
</dbReference>
<sequence>MTAFAAGSTASRALERPRPGNTRAPGGLVVLGDDGTDVAACVRALTRIKSMGGGTLMFRRGVYNWSSTDLRALGHYGISIPANCTIDGNGSVINITGVDQISYVFTATDVSKVAIADLTVVGNGLSTGYNNGAFMKFALSATATRGIDSFTLDTVELQNFKAPWWIFVYNESLSNLEIRHIRVNGLRGISRPGNSLDPAKLGVNAAVIAINSKASRPADADRAIVRDAIVTGFYAEATHIKQGVVFYSNVHDSEIRGAVVHNAGLMGGRNDTGCYALQVYGANNRNIRITDPVLISPRDNGIYAVNGSGLVITNATVRGQTSTADATLPKAGISINSVRDVVISGGALSDNVTDLYLGIRGTEANVRAEGVECTGASKAGIWLQGSAANVGGATITGMRIAAGATAQALLSPNDTIHYVNDVRIADCDFATTSLTAVDVSTSPTPARNWSFSNVTCTSRGTPFQAYQFGGRMTIQGMRLVLSGGGTAGHSAFRCFGAGSMIVDGLTIAGQRVGTTMDTRLFVGSLTNIRSENSSTQPVAASVGTGRPTFPGFPGARIQNLVPSAGGHREWQWQRGGWVGTG</sequence>
<dbReference type="EMBL" id="NWQG01000237">
    <property type="protein sequence ID" value="PDQ17706.1"/>
    <property type="molecule type" value="Genomic_DNA"/>
</dbReference>
<protein>
    <recommendedName>
        <fullName evidence="4">Right handed beta helix domain-containing protein</fullName>
    </recommendedName>
</protein>
<dbReference type="AlphaFoldDB" id="A0A2A6F7N3"/>
<proteinExistence type="predicted"/>
<comment type="caution">
    <text evidence="2">The sequence shown here is derived from an EMBL/GenBank/DDBJ whole genome shotgun (WGS) entry which is preliminary data.</text>
</comment>
<accession>A0A2A6F7N3</accession>
<dbReference type="InterPro" id="IPR012334">
    <property type="entry name" value="Pectin_lyas_fold"/>
</dbReference>